<evidence type="ECO:0000313" key="2">
    <source>
        <dbReference type="Proteomes" id="UP000315953"/>
    </source>
</evidence>
<dbReference type="PROSITE" id="PS50893">
    <property type="entry name" value="ABC_TRANSPORTER_2"/>
    <property type="match status" value="1"/>
</dbReference>
<dbReference type="Pfam" id="PF00005">
    <property type="entry name" value="ABC_tran"/>
    <property type="match status" value="1"/>
</dbReference>
<dbReference type="AlphaFoldDB" id="A0A516GIF9"/>
<dbReference type="PANTHER" id="PTHR42798:SF4">
    <property type="entry name" value="ABC TRANSPORTER DOMAIN-CONTAINING PROTEIN"/>
    <property type="match status" value="1"/>
</dbReference>
<sequence>MMLEVQNLVKAFDGRRIFDRVQVRFEPGKSYALVGASGSGKTTLLNILAYLEPFESGQVLYDGKSLTEVKSQHYFRDHMGYVFQNFGLIESQSVKDNLDLGFVGKKLSKSEKISRQKRALEQVNLGYLDLKQKVFTLSGGEAQRVAIAKLILKNPPLILADEPTAALDETNGKEVIQMILSLLSEERTIIIATHDPLVWEQVDEVIDVTGL</sequence>
<dbReference type="PROSITE" id="PS00211">
    <property type="entry name" value="ABC_TRANSPORTER_1"/>
    <property type="match status" value="1"/>
</dbReference>
<proteinExistence type="predicted"/>
<keyword evidence="1" id="KW-0547">Nucleotide-binding</keyword>
<dbReference type="SMART" id="SM00382">
    <property type="entry name" value="AAA"/>
    <property type="match status" value="1"/>
</dbReference>
<dbReference type="InterPro" id="IPR027417">
    <property type="entry name" value="P-loop_NTPase"/>
</dbReference>
<dbReference type="InterPro" id="IPR017871">
    <property type="entry name" value="ABC_transporter-like_CS"/>
</dbReference>
<dbReference type="Proteomes" id="UP000315953">
    <property type="component" value="Chromosome"/>
</dbReference>
<organism evidence="1 2">
    <name type="scientific">Dolosigranulum pigrum</name>
    <dbReference type="NCBI Taxonomy" id="29394"/>
    <lineage>
        <taxon>Bacteria</taxon>
        <taxon>Bacillati</taxon>
        <taxon>Bacillota</taxon>
        <taxon>Bacilli</taxon>
        <taxon>Lactobacillales</taxon>
        <taxon>Carnobacteriaceae</taxon>
        <taxon>Dolosigranulum</taxon>
    </lineage>
</organism>
<dbReference type="NCBIfam" id="TIGR03608">
    <property type="entry name" value="L_ocin_972_ABC"/>
    <property type="match status" value="1"/>
</dbReference>
<dbReference type="GO" id="GO:0005524">
    <property type="term" value="F:ATP binding"/>
    <property type="evidence" value="ECO:0007669"/>
    <property type="project" value="UniProtKB-KW"/>
</dbReference>
<accession>A0A516GIF9</accession>
<dbReference type="InterPro" id="IPR019895">
    <property type="entry name" value="L_ocin_972_ABC"/>
</dbReference>
<reference evidence="1 2" key="1">
    <citation type="submission" date="2019-07" db="EMBL/GenBank/DDBJ databases">
        <title>Genome assembly of a nasal isolate of Dolosigranulum pigrum from a chronic sinusitis patient.</title>
        <authorList>
            <person name="Baig S."/>
            <person name="Overballe-Petersen S."/>
            <person name="Kaspar U."/>
            <person name="Rendboe A."/>
            <person name="de Man T."/>
            <person name="Liu C."/>
            <person name="Price L.B."/>
            <person name="Stegger M."/>
            <person name="Becker K."/>
            <person name="Skytt Andersen P."/>
        </authorList>
    </citation>
    <scope>NUCLEOTIDE SEQUENCE [LARGE SCALE GENOMIC DNA]</scope>
    <source>
        <strain evidence="1 2">83VPs-KB5</strain>
    </source>
</reference>
<dbReference type="KEGG" id="dpm:FNV33_04155"/>
<keyword evidence="1" id="KW-0067">ATP-binding</keyword>
<name>A0A516GIF9_9LACT</name>
<dbReference type="PANTHER" id="PTHR42798">
    <property type="entry name" value="LIPOPROTEIN-RELEASING SYSTEM ATP-BINDING PROTEIN LOLD"/>
    <property type="match status" value="1"/>
</dbReference>
<evidence type="ECO:0000313" key="1">
    <source>
        <dbReference type="EMBL" id="QDO91285.1"/>
    </source>
</evidence>
<dbReference type="GO" id="GO:0016887">
    <property type="term" value="F:ATP hydrolysis activity"/>
    <property type="evidence" value="ECO:0007669"/>
    <property type="project" value="InterPro"/>
</dbReference>
<dbReference type="Gene3D" id="3.40.50.300">
    <property type="entry name" value="P-loop containing nucleotide triphosphate hydrolases"/>
    <property type="match status" value="1"/>
</dbReference>
<gene>
    <name evidence="1" type="ORF">FNV33_04155</name>
</gene>
<dbReference type="InterPro" id="IPR003439">
    <property type="entry name" value="ABC_transporter-like_ATP-bd"/>
</dbReference>
<dbReference type="SUPFAM" id="SSF52540">
    <property type="entry name" value="P-loop containing nucleoside triphosphate hydrolases"/>
    <property type="match status" value="1"/>
</dbReference>
<dbReference type="InterPro" id="IPR003593">
    <property type="entry name" value="AAA+_ATPase"/>
</dbReference>
<protein>
    <submittedName>
        <fullName evidence="1">ABC transporter ATP-binding protein</fullName>
    </submittedName>
</protein>
<dbReference type="EMBL" id="CP041626">
    <property type="protein sequence ID" value="QDO91285.1"/>
    <property type="molecule type" value="Genomic_DNA"/>
</dbReference>